<gene>
    <name evidence="3" type="ORF">H2O73_15810</name>
</gene>
<dbReference type="RefSeq" id="WP_182109878.1">
    <property type="nucleotide sequence ID" value="NZ_JACFYF010000011.1"/>
</dbReference>
<sequence>MKLNKLLAAMLISGCSFQVLASETTSQLPKEPEVSQEVIGQQSDQDVVKAEPEADTLDLVESKLDAYVGKVKASLEKQGKQHKVFVFSGTADLSIDVNDPNWSKKRERALEEAVFNARKEYLETLNSSVENSTISTMSYNNGLPVPTVSDFKSDDKVASFIDKIIAVVDGKLDKELEEMGINPDQYKAAPPHIKRDLYKQSVVDQTERTSYGDLAGMMVVKVFEEVRDSGQGTIGVAMVLSANKRDQVRAMIESDGQVPAQADKANAKFSNIHAMLAAQKDSLYLKSGTQIMYDAEGYPMIIAYGQSGVTYSSSSAKKKIERKVAKKFATNNAWANLARTYNLSGDFKSTTSTQNQVSESEKFELIVDSVRQTSTGLTENLIEQLNERTAMTSSIQNMTGVSPEFEWRRKHPITGHEMVGTVLVWHPKKVTNAINLATGKSEAQLDMEVAEPSDSINSAESEDMFDAADF</sequence>
<dbReference type="Pfam" id="PF20891">
    <property type="entry name" value="DUF6844"/>
    <property type="match status" value="1"/>
</dbReference>
<name>A0A7W2FT86_9VIBR</name>
<evidence type="ECO:0000313" key="4">
    <source>
        <dbReference type="Proteomes" id="UP000571701"/>
    </source>
</evidence>
<evidence type="ECO:0000313" key="3">
    <source>
        <dbReference type="EMBL" id="MBA5763831.1"/>
    </source>
</evidence>
<feature type="signal peptide" evidence="1">
    <location>
        <begin position="1"/>
        <end position="21"/>
    </location>
</feature>
<keyword evidence="4" id="KW-1185">Reference proteome</keyword>
<comment type="caution">
    <text evidence="3">The sequence shown here is derived from an EMBL/GenBank/DDBJ whole genome shotgun (WGS) entry which is preliminary data.</text>
</comment>
<keyword evidence="1" id="KW-0732">Signal</keyword>
<evidence type="ECO:0000256" key="1">
    <source>
        <dbReference type="SAM" id="SignalP"/>
    </source>
</evidence>
<evidence type="ECO:0000259" key="2">
    <source>
        <dbReference type="Pfam" id="PF20891"/>
    </source>
</evidence>
<feature type="domain" description="DUF6844" evidence="2">
    <location>
        <begin position="158"/>
        <end position="253"/>
    </location>
</feature>
<dbReference type="Proteomes" id="UP000571701">
    <property type="component" value="Unassembled WGS sequence"/>
</dbReference>
<accession>A0A7W2FT86</accession>
<dbReference type="AlphaFoldDB" id="A0A7W2FT86"/>
<proteinExistence type="predicted"/>
<dbReference type="EMBL" id="JACFYF010000011">
    <property type="protein sequence ID" value="MBA5763831.1"/>
    <property type="molecule type" value="Genomic_DNA"/>
</dbReference>
<reference evidence="3 4" key="1">
    <citation type="submission" date="2020-07" db="EMBL/GenBank/DDBJ databases">
        <title>Vibrio marinisediminis sp. nov., isolated from marine sediment.</title>
        <authorList>
            <person name="Ji X."/>
        </authorList>
    </citation>
    <scope>NUCLEOTIDE SEQUENCE [LARGE SCALE GENOMIC DNA]</scope>
    <source>
        <strain evidence="3 4">404</strain>
    </source>
</reference>
<feature type="chain" id="PRO_5030790788" description="DUF6844 domain-containing protein" evidence="1">
    <location>
        <begin position="22"/>
        <end position="470"/>
    </location>
</feature>
<organism evidence="3 4">
    <name type="scientific">Vibrio marinisediminis</name>
    <dbReference type="NCBI Taxonomy" id="2758441"/>
    <lineage>
        <taxon>Bacteria</taxon>
        <taxon>Pseudomonadati</taxon>
        <taxon>Pseudomonadota</taxon>
        <taxon>Gammaproteobacteria</taxon>
        <taxon>Vibrionales</taxon>
        <taxon>Vibrionaceae</taxon>
        <taxon>Vibrio</taxon>
    </lineage>
</organism>
<protein>
    <recommendedName>
        <fullName evidence="2">DUF6844 domain-containing protein</fullName>
    </recommendedName>
</protein>
<dbReference type="InterPro" id="IPR049286">
    <property type="entry name" value="DUF6844"/>
</dbReference>